<evidence type="ECO:0000313" key="13">
    <source>
        <dbReference type="EMBL" id="WKA07144.1"/>
    </source>
</evidence>
<dbReference type="InterPro" id="IPR057993">
    <property type="entry name" value="HD-Zip_IV_C"/>
</dbReference>
<dbReference type="Pfam" id="PF00046">
    <property type="entry name" value="Homeodomain"/>
    <property type="match status" value="1"/>
</dbReference>
<feature type="domain" description="START" evidence="12">
    <location>
        <begin position="286"/>
        <end position="522"/>
    </location>
</feature>
<dbReference type="CDD" id="cd08875">
    <property type="entry name" value="START_ArGLABRA2_like"/>
    <property type="match status" value="1"/>
</dbReference>
<dbReference type="Gene3D" id="1.10.10.60">
    <property type="entry name" value="Homeodomain-like"/>
    <property type="match status" value="1"/>
</dbReference>
<dbReference type="CDD" id="cd00086">
    <property type="entry name" value="homeodomain"/>
    <property type="match status" value="1"/>
</dbReference>
<dbReference type="PROSITE" id="PS50848">
    <property type="entry name" value="START"/>
    <property type="match status" value="1"/>
</dbReference>
<sequence length="783" mass="86631">MEDQHERVPVDGRVLVEEKVPVEQLVPVKRVPVEERFHLEERVPVEERVLVEGRIPVEENFDPSVMGRINEDGYESMSGSGNLDGGLEDEQETLVLERPAKKLKYHRHTQEQINELETCFKEWPHPDEKQRLDLSRKLNLEPRQVKFWFQNRRTQMKNQLERHENVMLRQENDKLRVENVAIKDAVRNPICNHCGGVAMLGNITIEENQLRVENAQLRDELSRICGLAEKFLGRPVTPLASPIALPRPSSNLELEVAGNGFGGLNSGGTPLPMGPLTRPGMMGVEKPFNSSVFVELAVTAMDELLRLAQADSPIWMTSLDGGKETLNPVEYMRTFSPCIGLKPSGFVTEASRETGMVMINSLALVETLMDGSRWAQMFPCVIAKASTTDVLSSGIGRTRHGALQLMHAELQVLSPLVPVRQVKFLRFCKQHGEGLWAVVDVSIDTALDGASINSFVNCRRLPSGCVVQDLSNGYTRVTWIEHSEYDESAVHYLYRSLLSSGLGFGALRWLATLQRQCESIAILLSSTVPCEDHPVLTQAGRRSLLQLTNRMRDNFCAGVCASTVRMWNKLHVASLGEDVKVMTRKSMNIPGEPPGVILSAATSVWMPIMHQQLFNFLRDERQRSKWDILSNGGPMQEMIHIPKGQTSSNCVSLLRPNARNQNDNTMLILQETWADASGSLIVYAPLDVASMRAVMTGGDSSFVALLPSGFAIVPDGSSGYGDDWSGKLARGSSNKGSGSLLTVAFQILVNSLPMAKLNVESVETVNSLLSCTINKIKSAVSSA</sequence>
<organism evidence="13 14">
    <name type="scientific">Vitis vinifera</name>
    <name type="common">Grape</name>
    <dbReference type="NCBI Taxonomy" id="29760"/>
    <lineage>
        <taxon>Eukaryota</taxon>
        <taxon>Viridiplantae</taxon>
        <taxon>Streptophyta</taxon>
        <taxon>Embryophyta</taxon>
        <taxon>Tracheophyta</taxon>
        <taxon>Spermatophyta</taxon>
        <taxon>Magnoliopsida</taxon>
        <taxon>eudicotyledons</taxon>
        <taxon>Gunneridae</taxon>
        <taxon>Pentapetalae</taxon>
        <taxon>rosids</taxon>
        <taxon>Vitales</taxon>
        <taxon>Vitaceae</taxon>
        <taxon>Viteae</taxon>
        <taxon>Vitis</taxon>
    </lineage>
</organism>
<dbReference type="InterPro" id="IPR002913">
    <property type="entry name" value="START_lipid-bd_dom"/>
</dbReference>
<dbReference type="PANTHER" id="PTHR45654:SF5">
    <property type="entry name" value="HOMEOBOX-LEUCINE ZIPPER PROTEIN ANTHOCYANINLESS 2-RELATED"/>
    <property type="match status" value="1"/>
</dbReference>
<dbReference type="SUPFAM" id="SSF55961">
    <property type="entry name" value="Bet v1-like"/>
    <property type="match status" value="2"/>
</dbReference>
<dbReference type="EMBL" id="CP126663">
    <property type="protein sequence ID" value="WKA07144.1"/>
    <property type="molecule type" value="Genomic_DNA"/>
</dbReference>
<dbReference type="Proteomes" id="UP001227230">
    <property type="component" value="Chromosome 16"/>
</dbReference>
<gene>
    <name evidence="13" type="ORF">VitviT2T_025006</name>
</gene>
<dbReference type="SMART" id="SM00234">
    <property type="entry name" value="START"/>
    <property type="match status" value="1"/>
</dbReference>
<evidence type="ECO:0000256" key="6">
    <source>
        <dbReference type="ARBA" id="ARBA00023155"/>
    </source>
</evidence>
<keyword evidence="3" id="KW-0805">Transcription regulation</keyword>
<dbReference type="PANTHER" id="PTHR45654">
    <property type="entry name" value="HOMEOBOX-LEUCINE ZIPPER PROTEIN MERISTEM L1"/>
    <property type="match status" value="1"/>
</dbReference>
<dbReference type="InterPro" id="IPR042160">
    <property type="entry name" value="HD-Zip_IV"/>
</dbReference>
<evidence type="ECO:0000313" key="14">
    <source>
        <dbReference type="Proteomes" id="UP001227230"/>
    </source>
</evidence>
<dbReference type="InterPro" id="IPR023393">
    <property type="entry name" value="START-like_dom_sf"/>
</dbReference>
<evidence type="ECO:0000256" key="4">
    <source>
        <dbReference type="ARBA" id="ARBA00023054"/>
    </source>
</evidence>
<keyword evidence="14" id="KW-1185">Reference proteome</keyword>
<dbReference type="Gene3D" id="3.30.530.20">
    <property type="match status" value="1"/>
</dbReference>
<feature type="domain" description="Homeobox" evidence="11">
    <location>
        <begin position="99"/>
        <end position="159"/>
    </location>
</feature>
<evidence type="ECO:0000256" key="2">
    <source>
        <dbReference type="ARBA" id="ARBA00006789"/>
    </source>
</evidence>
<dbReference type="PROSITE" id="PS50071">
    <property type="entry name" value="HOMEOBOX_2"/>
    <property type="match status" value="1"/>
</dbReference>
<evidence type="ECO:0000259" key="11">
    <source>
        <dbReference type="PROSITE" id="PS50071"/>
    </source>
</evidence>
<dbReference type="SMART" id="SM00389">
    <property type="entry name" value="HOX"/>
    <property type="match status" value="1"/>
</dbReference>
<dbReference type="Pfam" id="PF01852">
    <property type="entry name" value="START"/>
    <property type="match status" value="1"/>
</dbReference>
<evidence type="ECO:0000256" key="10">
    <source>
        <dbReference type="RuleBase" id="RU000682"/>
    </source>
</evidence>
<keyword evidence="4" id="KW-0175">Coiled coil</keyword>
<evidence type="ECO:0000256" key="9">
    <source>
        <dbReference type="PROSITE-ProRule" id="PRU00108"/>
    </source>
</evidence>
<feature type="DNA-binding region" description="Homeobox" evidence="9">
    <location>
        <begin position="101"/>
        <end position="160"/>
    </location>
</feature>
<name>A0ABY9DHF9_VITVI</name>
<evidence type="ECO:0000256" key="5">
    <source>
        <dbReference type="ARBA" id="ARBA00023125"/>
    </source>
</evidence>
<keyword evidence="7" id="KW-0804">Transcription</keyword>
<dbReference type="InterPro" id="IPR009057">
    <property type="entry name" value="Homeodomain-like_sf"/>
</dbReference>
<proteinExistence type="inferred from homology"/>
<accession>A0ABY9DHF9</accession>
<evidence type="ECO:0008006" key="15">
    <source>
        <dbReference type="Google" id="ProtNLM"/>
    </source>
</evidence>
<evidence type="ECO:0000256" key="8">
    <source>
        <dbReference type="ARBA" id="ARBA00023242"/>
    </source>
</evidence>
<dbReference type="InterPro" id="IPR017970">
    <property type="entry name" value="Homeobox_CS"/>
</dbReference>
<dbReference type="InterPro" id="IPR001356">
    <property type="entry name" value="HD"/>
</dbReference>
<dbReference type="PROSITE" id="PS00027">
    <property type="entry name" value="HOMEOBOX_1"/>
    <property type="match status" value="1"/>
</dbReference>
<evidence type="ECO:0000259" key="12">
    <source>
        <dbReference type="PROSITE" id="PS50848"/>
    </source>
</evidence>
<comment type="subcellular location">
    <subcellularLocation>
        <location evidence="1 9 10">Nucleus</location>
    </subcellularLocation>
</comment>
<keyword evidence="5 9" id="KW-0238">DNA-binding</keyword>
<evidence type="ECO:0000256" key="3">
    <source>
        <dbReference type="ARBA" id="ARBA00023015"/>
    </source>
</evidence>
<evidence type="ECO:0000256" key="7">
    <source>
        <dbReference type="ARBA" id="ARBA00023163"/>
    </source>
</evidence>
<reference evidence="13 14" key="1">
    <citation type="journal article" date="2023" name="Hortic Res">
        <title>The complete reference genome for grapevine (Vitis vinifera L.) genetics and breeding.</title>
        <authorList>
            <person name="Shi X."/>
            <person name="Cao S."/>
            <person name="Wang X."/>
            <person name="Huang S."/>
            <person name="Wang Y."/>
            <person name="Liu Z."/>
            <person name="Liu W."/>
            <person name="Leng X."/>
            <person name="Peng Y."/>
            <person name="Wang N."/>
            <person name="Wang Y."/>
            <person name="Ma Z."/>
            <person name="Xu X."/>
            <person name="Zhang F."/>
            <person name="Xue H."/>
            <person name="Zhong H."/>
            <person name="Wang Y."/>
            <person name="Zhang K."/>
            <person name="Velt A."/>
            <person name="Avia K."/>
            <person name="Holtgrawe D."/>
            <person name="Grimplet J."/>
            <person name="Matus J.T."/>
            <person name="Ware D."/>
            <person name="Wu X."/>
            <person name="Wang H."/>
            <person name="Liu C."/>
            <person name="Fang Y."/>
            <person name="Rustenholz C."/>
            <person name="Cheng Z."/>
            <person name="Xiao H."/>
            <person name="Zhou Y."/>
        </authorList>
    </citation>
    <scope>NUCLEOTIDE SEQUENCE [LARGE SCALE GENOMIC DNA]</scope>
    <source>
        <strain evidence="14">cv. Pinot noir / PN40024</strain>
        <tissue evidence="13">Leaf</tissue>
    </source>
</reference>
<dbReference type="Pfam" id="PF25797">
    <property type="entry name" value="PDF2_C"/>
    <property type="match status" value="1"/>
</dbReference>
<keyword evidence="8 9" id="KW-0539">Nucleus</keyword>
<dbReference type="SUPFAM" id="SSF46689">
    <property type="entry name" value="Homeodomain-like"/>
    <property type="match status" value="1"/>
</dbReference>
<keyword evidence="6 9" id="KW-0371">Homeobox</keyword>
<comment type="similarity">
    <text evidence="2">Belongs to the HD-ZIP homeobox family. Class IV subfamily.</text>
</comment>
<evidence type="ECO:0000256" key="1">
    <source>
        <dbReference type="ARBA" id="ARBA00004123"/>
    </source>
</evidence>
<protein>
    <recommendedName>
        <fullName evidence="15">Homeobox-leucine zipper protein ANTHOCYANINLESS 2</fullName>
    </recommendedName>
</protein>